<reference evidence="2 3" key="1">
    <citation type="journal article" date="2016" name="Mol. Biol. Evol.">
        <title>Comparative Genomics of Early-Diverging Mushroom-Forming Fungi Provides Insights into the Origins of Lignocellulose Decay Capabilities.</title>
        <authorList>
            <person name="Nagy L.G."/>
            <person name="Riley R."/>
            <person name="Tritt A."/>
            <person name="Adam C."/>
            <person name="Daum C."/>
            <person name="Floudas D."/>
            <person name="Sun H."/>
            <person name="Yadav J.S."/>
            <person name="Pangilinan J."/>
            <person name="Larsson K.H."/>
            <person name="Matsuura K."/>
            <person name="Barry K."/>
            <person name="Labutti K."/>
            <person name="Kuo R."/>
            <person name="Ohm R.A."/>
            <person name="Bhattacharya S.S."/>
            <person name="Shirouzu T."/>
            <person name="Yoshinaga Y."/>
            <person name="Martin F.M."/>
            <person name="Grigoriev I.V."/>
            <person name="Hibbett D.S."/>
        </authorList>
    </citation>
    <scope>NUCLEOTIDE SEQUENCE [LARGE SCALE GENOMIC DNA]</scope>
    <source>
        <strain evidence="2 3">L-15889</strain>
    </source>
</reference>
<evidence type="ECO:0000256" key="1">
    <source>
        <dbReference type="SAM" id="Phobius"/>
    </source>
</evidence>
<keyword evidence="1" id="KW-0812">Transmembrane</keyword>
<feature type="non-terminal residue" evidence="2">
    <location>
        <position position="210"/>
    </location>
</feature>
<dbReference type="STRING" id="1314783.A0A165THT5"/>
<dbReference type="Proteomes" id="UP000076727">
    <property type="component" value="Unassembled WGS sequence"/>
</dbReference>
<name>A0A165THT5_9APHY</name>
<dbReference type="OrthoDB" id="9988102at2759"/>
<evidence type="ECO:0000313" key="2">
    <source>
        <dbReference type="EMBL" id="KZT73461.1"/>
    </source>
</evidence>
<protein>
    <submittedName>
        <fullName evidence="2">Uncharacterized protein</fullName>
    </submittedName>
</protein>
<organism evidence="2 3">
    <name type="scientific">Daedalea quercina L-15889</name>
    <dbReference type="NCBI Taxonomy" id="1314783"/>
    <lineage>
        <taxon>Eukaryota</taxon>
        <taxon>Fungi</taxon>
        <taxon>Dikarya</taxon>
        <taxon>Basidiomycota</taxon>
        <taxon>Agaricomycotina</taxon>
        <taxon>Agaricomycetes</taxon>
        <taxon>Polyporales</taxon>
        <taxon>Fomitopsis</taxon>
    </lineage>
</organism>
<keyword evidence="3" id="KW-1185">Reference proteome</keyword>
<evidence type="ECO:0000313" key="3">
    <source>
        <dbReference type="Proteomes" id="UP000076727"/>
    </source>
</evidence>
<dbReference type="AlphaFoldDB" id="A0A165THT5"/>
<gene>
    <name evidence="2" type="ORF">DAEQUDRAFT_645486</name>
</gene>
<feature type="transmembrane region" description="Helical" evidence="1">
    <location>
        <begin position="153"/>
        <end position="177"/>
    </location>
</feature>
<dbReference type="EMBL" id="KV429036">
    <property type="protein sequence ID" value="KZT73461.1"/>
    <property type="molecule type" value="Genomic_DNA"/>
</dbReference>
<feature type="transmembrane region" description="Helical" evidence="1">
    <location>
        <begin position="183"/>
        <end position="208"/>
    </location>
</feature>
<keyword evidence="1" id="KW-0472">Membrane</keyword>
<proteinExistence type="predicted"/>
<keyword evidence="1" id="KW-1133">Transmembrane helix</keyword>
<accession>A0A165THT5</accession>
<feature type="non-terminal residue" evidence="2">
    <location>
        <position position="1"/>
    </location>
</feature>
<sequence length="210" mass="24151">QPYTNLLQAVGLPHTLKKESDDRWRPVWVKFPLKVFRGSEYKLLEIRADWDDEALLSELRKTYDELRTVWRKWFSLRSVASITMVMVSQISTRADHSIIYPQRIGPAKISPSKRMRLRWLLQHPSYMKGRHEFMHALTTRTDLGIEFVERWQLLRIAIAIIIPVLGSAVIGVVYSVAAKDPSTAFTIAGYVTSAYSVCVVLVGLLNFVDF</sequence>